<protein>
    <submittedName>
        <fullName evidence="2">Uncharacterized protein</fullName>
    </submittedName>
</protein>
<feature type="transmembrane region" description="Helical" evidence="1">
    <location>
        <begin position="35"/>
        <end position="55"/>
    </location>
</feature>
<keyword evidence="1" id="KW-1133">Transmembrane helix</keyword>
<feature type="transmembrane region" description="Helical" evidence="1">
    <location>
        <begin position="12"/>
        <end position="30"/>
    </location>
</feature>
<reference evidence="2" key="1">
    <citation type="submission" date="2018-02" db="EMBL/GenBank/DDBJ databases">
        <title>Rhizophora mucronata_Transcriptome.</title>
        <authorList>
            <person name="Meera S.P."/>
            <person name="Sreeshan A."/>
            <person name="Augustine A."/>
        </authorList>
    </citation>
    <scope>NUCLEOTIDE SEQUENCE</scope>
    <source>
        <tissue evidence="2">Leaf</tissue>
    </source>
</reference>
<proteinExistence type="predicted"/>
<sequence>MDTNLTGSVDVLAGNSCSLLIVVSLCYFLVKKLKIFTSGSAEAFLILLLTLEMLFF</sequence>
<dbReference type="EMBL" id="GGEC01078297">
    <property type="protein sequence ID" value="MBX58781.1"/>
    <property type="molecule type" value="Transcribed_RNA"/>
</dbReference>
<accession>A0A2P2PVL0</accession>
<organism evidence="2">
    <name type="scientific">Rhizophora mucronata</name>
    <name type="common">Asiatic mangrove</name>
    <dbReference type="NCBI Taxonomy" id="61149"/>
    <lineage>
        <taxon>Eukaryota</taxon>
        <taxon>Viridiplantae</taxon>
        <taxon>Streptophyta</taxon>
        <taxon>Embryophyta</taxon>
        <taxon>Tracheophyta</taxon>
        <taxon>Spermatophyta</taxon>
        <taxon>Magnoliopsida</taxon>
        <taxon>eudicotyledons</taxon>
        <taxon>Gunneridae</taxon>
        <taxon>Pentapetalae</taxon>
        <taxon>rosids</taxon>
        <taxon>fabids</taxon>
        <taxon>Malpighiales</taxon>
        <taxon>Rhizophoraceae</taxon>
        <taxon>Rhizophora</taxon>
    </lineage>
</organism>
<evidence type="ECO:0000256" key="1">
    <source>
        <dbReference type="SAM" id="Phobius"/>
    </source>
</evidence>
<keyword evidence="1" id="KW-0472">Membrane</keyword>
<dbReference type="AlphaFoldDB" id="A0A2P2PVL0"/>
<evidence type="ECO:0000313" key="2">
    <source>
        <dbReference type="EMBL" id="MBX58781.1"/>
    </source>
</evidence>
<name>A0A2P2PVL0_RHIMU</name>
<keyword evidence="1" id="KW-0812">Transmembrane</keyword>